<accession>A0A7W7WJQ4</accession>
<evidence type="ECO:0000313" key="3">
    <source>
        <dbReference type="EMBL" id="MBB4949408.1"/>
    </source>
</evidence>
<evidence type="ECO:0008006" key="5">
    <source>
        <dbReference type="Google" id="ProtNLM"/>
    </source>
</evidence>
<proteinExistence type="predicted"/>
<dbReference type="InterPro" id="IPR036890">
    <property type="entry name" value="HATPase_C_sf"/>
</dbReference>
<dbReference type="InterPro" id="IPR056507">
    <property type="entry name" value="wHTH-HSP90_Na-assoc"/>
</dbReference>
<feature type="domain" description="wHTH-Hsp90 Na associated" evidence="2">
    <location>
        <begin position="911"/>
        <end position="964"/>
    </location>
</feature>
<comment type="caution">
    <text evidence="3">The sequence shown here is derived from an EMBL/GenBank/DDBJ whole genome shotgun (WGS) entry which is preliminary data.</text>
</comment>
<dbReference type="InterPro" id="IPR020575">
    <property type="entry name" value="Hsp90_N"/>
</dbReference>
<keyword evidence="4" id="KW-1185">Reference proteome</keyword>
<dbReference type="Gene3D" id="3.30.565.10">
    <property type="entry name" value="Histidine kinase-like ATPase, C-terminal domain"/>
    <property type="match status" value="1"/>
</dbReference>
<feature type="domain" description="wHTH-Hsp90 Na associated" evidence="2">
    <location>
        <begin position="1039"/>
        <end position="1092"/>
    </location>
</feature>
<evidence type="ECO:0000259" key="1">
    <source>
        <dbReference type="Pfam" id="PF24401"/>
    </source>
</evidence>
<dbReference type="RefSeq" id="WP_184919726.1">
    <property type="nucleotide sequence ID" value="NZ_JACHJR010000001.1"/>
</dbReference>
<organism evidence="3 4">
    <name type="scientific">Kitasatospora gansuensis</name>
    <dbReference type="NCBI Taxonomy" id="258050"/>
    <lineage>
        <taxon>Bacteria</taxon>
        <taxon>Bacillati</taxon>
        <taxon>Actinomycetota</taxon>
        <taxon>Actinomycetes</taxon>
        <taxon>Kitasatosporales</taxon>
        <taxon>Streptomycetaceae</taxon>
        <taxon>Kitasatospora</taxon>
    </lineage>
</organism>
<reference evidence="3 4" key="1">
    <citation type="submission" date="2020-08" db="EMBL/GenBank/DDBJ databases">
        <title>Sequencing the genomes of 1000 actinobacteria strains.</title>
        <authorList>
            <person name="Klenk H.-P."/>
        </authorList>
    </citation>
    <scope>NUCLEOTIDE SEQUENCE [LARGE SCALE GENOMIC DNA]</scope>
    <source>
        <strain evidence="3 4">DSM 44786</strain>
    </source>
</reference>
<sequence>MEWLLGEPGEGEPLDLYPAEAGLLVLVPYLHAVQQLTSMAGALDVGPELLTVRAERDAARSSYESFLGGYQLLVHRAELRPEAAPVIGWWLFRRWLETDRGLGELVNAVAEPEQPLTAALDAGRLAKLLHGTRRGPDVCGPEHLARLAADDVLPGPGRQRVREQRLSLLLALAHGTALPLAALPDTIVEHTGIPYPVGPAELVRTLERASWGGHADLPVLRAECDHEAVVEALREYVDRLDELLHAVGRVVPERITKPMPQLPKRLSADGVLPREGVFSSGARFRLDDRRVRELLTGTQLYRNPDLAVRELYQNALDACRYRRARTEYLERTGRPVHPFEGRIDFTQGVDEDGRAYLECHDNGIGMGETELRGVFSHAGARFAEQPDFLLERAEWQRLDPPVELFPNSRFGIGVFSYFMLADEIRLTSCRMGLDGLPGPVVEARIFGPGHLFRIVQQPEPARETGTRVRLYLRGDAAEWRSWSAPDTLRQVLGIAEFATTVRRGEEVAKWVPGVLADTFRLERVEEMQFAFGPDGAESSAGANRTVVWPGGPEGTRVIWCERGGALLVDGLRVELGESSWALRHLRGAVVSLSGRHTPGRLSVDRSQVLDDLSEQLEVLLAEAVPVLVGAPDSFLTLEWMRKLAEASLYLADVVATAAAEQAAPSAAVEAVVGRLPADGKLLGEEGRAFDGTPYPLLLPDQFLLWRLMATGPHRLLDELTSLVAELADQGEVVTARPSDEQLIPLSHEPLVSENDLYVLAVLTRRSPRELALRCRLLGVRTGDPEVFPDEPGRVFAPAVKAAIERAHRAYRFPGGVLPWTFLVRQAGGIARAEERRESGGWLSEVPDEQDRRILCINCDSSGGFPIRFDQPVEPGHVVQASLRTGLSPAEVRRRLEAFRVTVEEFGFPVALDEEMLKWLSLGCTGHGPWLSLGRMLSPAQLLAAQREWRLPYDEVVDEYRRLGFLLPPVPTGPEQDDDLRLLSGTDQFGPIPADKVPGYGELFALAQGSGQSLAHVIERLAVYGIRVELRVPQYPTSLDDDLLADSSTPRLGANWHSGLTVGQTVPLFRVILVARGLAVPLDEVVARLRSYGIPLSHTELPEGLTEREALGLLSTKVEQLPTVFQPPMRLVQLLAIAQEVGRPLAETADLLQRLGVNVPDLASAVRAALARVPREPQPAD</sequence>
<dbReference type="EMBL" id="JACHJR010000001">
    <property type="protein sequence ID" value="MBB4949408.1"/>
    <property type="molecule type" value="Genomic_DNA"/>
</dbReference>
<feature type="domain" description="wHTH-Hsp90 Na associated" evidence="2">
    <location>
        <begin position="845"/>
        <end position="898"/>
    </location>
</feature>
<dbReference type="PRINTS" id="PR00775">
    <property type="entry name" value="HEATSHOCK90"/>
</dbReference>
<dbReference type="Pfam" id="PF24401">
    <property type="entry name" value="iHD-CE"/>
    <property type="match status" value="1"/>
</dbReference>
<name>A0A7W7WJQ4_9ACTN</name>
<gene>
    <name evidence="3" type="ORF">F4556_004943</name>
</gene>
<feature type="domain" description="iHD-CE" evidence="1">
    <location>
        <begin position="2"/>
        <end position="273"/>
    </location>
</feature>
<dbReference type="AlphaFoldDB" id="A0A7W7WJQ4"/>
<protein>
    <recommendedName>
        <fullName evidence="5">ATP-binding protein</fullName>
    </recommendedName>
</protein>
<dbReference type="InterPro" id="IPR056506">
    <property type="entry name" value="iHD-CE"/>
</dbReference>
<dbReference type="Proteomes" id="UP000573327">
    <property type="component" value="Unassembled WGS sequence"/>
</dbReference>
<dbReference type="Pfam" id="PF24410">
    <property type="entry name" value="wHTH-HSP90_Na-assoc"/>
    <property type="match status" value="3"/>
</dbReference>
<evidence type="ECO:0000259" key="2">
    <source>
        <dbReference type="Pfam" id="PF24410"/>
    </source>
</evidence>
<evidence type="ECO:0000313" key="4">
    <source>
        <dbReference type="Proteomes" id="UP000573327"/>
    </source>
</evidence>
<dbReference type="SUPFAM" id="SSF55874">
    <property type="entry name" value="ATPase domain of HSP90 chaperone/DNA topoisomerase II/histidine kinase"/>
    <property type="match status" value="1"/>
</dbReference>